<evidence type="ECO:0000313" key="2">
    <source>
        <dbReference type="EMBL" id="KAJ1215289.1"/>
    </source>
</evidence>
<evidence type="ECO:0000256" key="1">
    <source>
        <dbReference type="SAM" id="MobiDB-lite"/>
    </source>
</evidence>
<dbReference type="AlphaFoldDB" id="A0AAV7WTR3"/>
<feature type="compositionally biased region" description="Polar residues" evidence="1">
    <location>
        <begin position="1"/>
        <end position="22"/>
    </location>
</feature>
<proteinExistence type="predicted"/>
<comment type="caution">
    <text evidence="2">The sequence shown here is derived from an EMBL/GenBank/DDBJ whole genome shotgun (WGS) entry which is preliminary data.</text>
</comment>
<organism evidence="2 3">
    <name type="scientific">Pleurodeles waltl</name>
    <name type="common">Iberian ribbed newt</name>
    <dbReference type="NCBI Taxonomy" id="8319"/>
    <lineage>
        <taxon>Eukaryota</taxon>
        <taxon>Metazoa</taxon>
        <taxon>Chordata</taxon>
        <taxon>Craniata</taxon>
        <taxon>Vertebrata</taxon>
        <taxon>Euteleostomi</taxon>
        <taxon>Amphibia</taxon>
        <taxon>Batrachia</taxon>
        <taxon>Caudata</taxon>
        <taxon>Salamandroidea</taxon>
        <taxon>Salamandridae</taxon>
        <taxon>Pleurodelinae</taxon>
        <taxon>Pleurodeles</taxon>
    </lineage>
</organism>
<name>A0AAV7WTR3_PLEWA</name>
<feature type="region of interest" description="Disordered" evidence="1">
    <location>
        <begin position="1"/>
        <end position="42"/>
    </location>
</feature>
<protein>
    <submittedName>
        <fullName evidence="2">Uncharacterized protein</fullName>
    </submittedName>
</protein>
<dbReference type="Proteomes" id="UP001066276">
    <property type="component" value="Chromosome 1_1"/>
</dbReference>
<reference evidence="2" key="1">
    <citation type="journal article" date="2022" name="bioRxiv">
        <title>Sequencing and chromosome-scale assembly of the giantPleurodeles waltlgenome.</title>
        <authorList>
            <person name="Brown T."/>
            <person name="Elewa A."/>
            <person name="Iarovenko S."/>
            <person name="Subramanian E."/>
            <person name="Araus A.J."/>
            <person name="Petzold A."/>
            <person name="Susuki M."/>
            <person name="Suzuki K.-i.T."/>
            <person name="Hayashi T."/>
            <person name="Toyoda A."/>
            <person name="Oliveira C."/>
            <person name="Osipova E."/>
            <person name="Leigh N.D."/>
            <person name="Simon A."/>
            <person name="Yun M.H."/>
        </authorList>
    </citation>
    <scope>NUCLEOTIDE SEQUENCE</scope>
    <source>
        <strain evidence="2">20211129_DDA</strain>
        <tissue evidence="2">Liver</tissue>
    </source>
</reference>
<accession>A0AAV7WTR3</accession>
<gene>
    <name evidence="2" type="ORF">NDU88_002898</name>
</gene>
<feature type="region of interest" description="Disordered" evidence="1">
    <location>
        <begin position="77"/>
        <end position="180"/>
    </location>
</feature>
<keyword evidence="3" id="KW-1185">Reference proteome</keyword>
<dbReference type="EMBL" id="JANPWB010000001">
    <property type="protein sequence ID" value="KAJ1215289.1"/>
    <property type="molecule type" value="Genomic_DNA"/>
</dbReference>
<evidence type="ECO:0000313" key="3">
    <source>
        <dbReference type="Proteomes" id="UP001066276"/>
    </source>
</evidence>
<sequence length="180" mass="19215">MPEVWSSSLQTRGTQHGRSTGSVREPRFHFQPPCQPSRMPNPALGRRCDRDVRSSLCGWEGSAAGRGVLMLPRSAEPCRAGRTERSSAAATGPTQVAGRVHSHRSGAIPGMGISLISGTTRPPAGLFRAAPSARGPGEEPPEAPGSRLTSRGRRCWHGRPPAPPRGPRRPRCHGEDHCLG</sequence>